<dbReference type="EMBL" id="LN831790">
    <property type="protein sequence ID" value="CQR61171.1"/>
    <property type="molecule type" value="Genomic_DNA"/>
</dbReference>
<dbReference type="Pfam" id="PF19649">
    <property type="entry name" value="DUF6152"/>
    <property type="match status" value="1"/>
</dbReference>
<evidence type="ECO:0008006" key="6">
    <source>
        <dbReference type="Google" id="ProtNLM"/>
    </source>
</evidence>
<protein>
    <recommendedName>
        <fullName evidence="6">Secreted Protein</fullName>
    </recommendedName>
</protein>
<organism evidence="4 5">
    <name type="scientific">Streptomyces leeuwenhoekii</name>
    <dbReference type="NCBI Taxonomy" id="1437453"/>
    <lineage>
        <taxon>Bacteria</taxon>
        <taxon>Bacillati</taxon>
        <taxon>Actinomycetota</taxon>
        <taxon>Actinomycetes</taxon>
        <taxon>Kitasatosporales</taxon>
        <taxon>Streptomycetaceae</taxon>
        <taxon>Streptomyces</taxon>
    </lineage>
</organism>
<evidence type="ECO:0000256" key="3">
    <source>
        <dbReference type="SAM" id="SignalP"/>
    </source>
</evidence>
<dbReference type="InterPro" id="IPR046150">
    <property type="entry name" value="DUF6152"/>
</dbReference>
<sequence>MRLRSSTSASVTTVAALLLALAPAAPASAHHGWEHYDTTAPLYAAGTVTRVRWGNPHPEVTLRVERTRVPDGWAGREIPSDLADIGGRQVMRATRAYPGSSRELTLILAPVERLSAWGMEGEVEEGDELEVVGYPDRDHDDELRPEMIVLEDGRTVRQRSVPLPVAPDPLPGAGGAAPAGERGSAAPASGDGPSDTTVWLLTGGAVLLLFLGGGYYVVRRAGRA</sequence>
<feature type="chain" id="PRO_5002524732" description="Secreted Protein" evidence="3">
    <location>
        <begin position="30"/>
        <end position="224"/>
    </location>
</feature>
<keyword evidence="2" id="KW-0812">Transmembrane</keyword>
<dbReference type="AlphaFoldDB" id="A0A0F7VW36"/>
<gene>
    <name evidence="4" type="primary">sle_17090</name>
</gene>
<evidence type="ECO:0000256" key="1">
    <source>
        <dbReference type="SAM" id="MobiDB-lite"/>
    </source>
</evidence>
<feature type="signal peptide" evidence="3">
    <location>
        <begin position="1"/>
        <end position="29"/>
    </location>
</feature>
<evidence type="ECO:0000313" key="4">
    <source>
        <dbReference type="EMBL" id="CQR61171.1"/>
    </source>
</evidence>
<name>A0A0F7VW36_STRLW</name>
<dbReference type="Proteomes" id="UP000035016">
    <property type="component" value="Chromosome Chromosome"/>
</dbReference>
<keyword evidence="2" id="KW-1133">Transmembrane helix</keyword>
<reference evidence="4 5" key="1">
    <citation type="submission" date="2015-02" db="EMBL/GenBank/DDBJ databases">
        <authorList>
            <person name="Gomez-Escribano P.J."/>
        </authorList>
    </citation>
    <scope>NUCLEOTIDE SEQUENCE [LARGE SCALE GENOMIC DNA]</scope>
    <source>
        <strain evidence="5">C34 (DSM 42122 / NRRL B-24963)</strain>
    </source>
</reference>
<proteinExistence type="predicted"/>
<keyword evidence="3" id="KW-0732">Signal</keyword>
<evidence type="ECO:0000313" key="5">
    <source>
        <dbReference type="Proteomes" id="UP000035016"/>
    </source>
</evidence>
<evidence type="ECO:0000256" key="2">
    <source>
        <dbReference type="SAM" id="Phobius"/>
    </source>
</evidence>
<feature type="region of interest" description="Disordered" evidence="1">
    <location>
        <begin position="159"/>
        <end position="192"/>
    </location>
</feature>
<dbReference type="RefSeq" id="WP_029382485.1">
    <property type="nucleotide sequence ID" value="NZ_AZSD01000098.1"/>
</dbReference>
<keyword evidence="2" id="KW-0472">Membrane</keyword>
<dbReference type="KEGG" id="sle:sle_17090"/>
<feature type="compositionally biased region" description="Low complexity" evidence="1">
    <location>
        <begin position="178"/>
        <end position="190"/>
    </location>
</feature>
<feature type="transmembrane region" description="Helical" evidence="2">
    <location>
        <begin position="198"/>
        <end position="218"/>
    </location>
</feature>
<accession>A0A0F7VW36</accession>